<keyword evidence="2" id="KW-0472">Membrane</keyword>
<evidence type="ECO:0000313" key="4">
    <source>
        <dbReference type="EMBL" id="MBG0835866.1"/>
    </source>
</evidence>
<reference evidence="4" key="1">
    <citation type="submission" date="2020-07" db="EMBL/GenBank/DDBJ databases">
        <title>Pseudomonas chaetoceroseae sp. nov., a new member of the Pseudomonas oleovorans group isolated from a culture of Chaetoceros calcitrans.</title>
        <authorList>
            <person name="Girard L."/>
            <person name="Lood C."/>
            <person name="De Mot R."/>
            <person name="Baudart J."/>
        </authorList>
    </citation>
    <scope>NUCLEOTIDE SEQUENCE</scope>
    <source>
        <strain evidence="4">536</strain>
    </source>
</reference>
<dbReference type="EMBL" id="JACFYX010000010">
    <property type="protein sequence ID" value="MBG0835866.1"/>
    <property type="molecule type" value="Genomic_DNA"/>
</dbReference>
<accession>A0A931CXP0</accession>
<dbReference type="RefSeq" id="WP_196475226.1">
    <property type="nucleotide sequence ID" value="NZ_JACFYX020000010.1"/>
</dbReference>
<keyword evidence="2" id="KW-1133">Transmembrane helix</keyword>
<evidence type="ECO:0000256" key="2">
    <source>
        <dbReference type="SAM" id="Phobius"/>
    </source>
</evidence>
<dbReference type="InterPro" id="IPR008900">
    <property type="entry name" value="Zot_N"/>
</dbReference>
<sequence length="396" mass="44253">MFVLRTGLQGNGKTLNTIKEVDAKAAKEGRPVYYHNIRGFDPNAEVLEAVWQEFDEPQKWHELPQNAMIVIDEAQTFFRVRPAGSAVPAYASALETMRHRGHELHCITQNPGLIDTHFRKLCNSHIHYVRGHKGKVIKRWEFERVNMDVEKKNDFSDGQATRVLLDKKYFGVYQSVAEGSEHHMKFKPPRALFVFIACIIGIGYFGYGIYERRIAPPKPQAEAVEQARAMSPTGEPVAQQPAANNAAPLSPEEYVALRVPRLPDVPSSAPIYDEITRPVTYPRLSCMYSTDQQMVARNHKRLVLGYRDGKVYGCRCNTQQGTRAVVSFEACMAYVEEGAFDPAKPDRLPDPNGQIAQAQPEQQTPQRLPPRPAPSAASKAPVGAAWPSLSGYQGAL</sequence>
<feature type="compositionally biased region" description="Low complexity" evidence="1">
    <location>
        <begin position="374"/>
        <end position="387"/>
    </location>
</feature>
<comment type="caution">
    <text evidence="4">The sequence shown here is derived from an EMBL/GenBank/DDBJ whole genome shotgun (WGS) entry which is preliminary data.</text>
</comment>
<evidence type="ECO:0000256" key="1">
    <source>
        <dbReference type="SAM" id="MobiDB-lite"/>
    </source>
</evidence>
<evidence type="ECO:0000313" key="5">
    <source>
        <dbReference type="Proteomes" id="UP000596932"/>
    </source>
</evidence>
<dbReference type="InterPro" id="IPR027417">
    <property type="entry name" value="P-loop_NTPase"/>
</dbReference>
<protein>
    <submittedName>
        <fullName evidence="4">Zonular occludens toxin</fullName>
    </submittedName>
</protein>
<feature type="domain" description="Zona occludens toxin N-terminal" evidence="3">
    <location>
        <begin position="1"/>
        <end position="179"/>
    </location>
</feature>
<proteinExistence type="predicted"/>
<feature type="region of interest" description="Disordered" evidence="1">
    <location>
        <begin position="342"/>
        <end position="396"/>
    </location>
</feature>
<dbReference type="Proteomes" id="UP000596932">
    <property type="component" value="Unassembled WGS sequence"/>
</dbReference>
<evidence type="ECO:0000259" key="3">
    <source>
        <dbReference type="Pfam" id="PF05707"/>
    </source>
</evidence>
<feature type="transmembrane region" description="Helical" evidence="2">
    <location>
        <begin position="191"/>
        <end position="210"/>
    </location>
</feature>
<gene>
    <name evidence="4" type="ORF">H3221_12185</name>
</gene>
<keyword evidence="2" id="KW-0812">Transmembrane</keyword>
<dbReference type="Gene3D" id="3.40.50.300">
    <property type="entry name" value="P-loop containing nucleotide triphosphate hydrolases"/>
    <property type="match status" value="1"/>
</dbReference>
<organism evidence="4 5">
    <name type="scientific">Pseudomonas chaetocerotis</name>
    <dbReference type="NCBI Taxonomy" id="2758695"/>
    <lineage>
        <taxon>Bacteria</taxon>
        <taxon>Pseudomonadati</taxon>
        <taxon>Pseudomonadota</taxon>
        <taxon>Gammaproteobacteria</taxon>
        <taxon>Pseudomonadales</taxon>
        <taxon>Pseudomonadaceae</taxon>
        <taxon>Pseudomonas</taxon>
    </lineage>
</organism>
<dbReference type="Pfam" id="PF05707">
    <property type="entry name" value="Zot"/>
    <property type="match status" value="1"/>
</dbReference>
<dbReference type="AlphaFoldDB" id="A0A931CXP0"/>
<name>A0A931CXP0_9PSED</name>
<keyword evidence="5" id="KW-1185">Reference proteome</keyword>